<evidence type="ECO:0000313" key="2">
    <source>
        <dbReference type="Proteomes" id="UP000183832"/>
    </source>
</evidence>
<accession>A0A1J1J499</accession>
<organism evidence="1 2">
    <name type="scientific">Clunio marinus</name>
    <dbReference type="NCBI Taxonomy" id="568069"/>
    <lineage>
        <taxon>Eukaryota</taxon>
        <taxon>Metazoa</taxon>
        <taxon>Ecdysozoa</taxon>
        <taxon>Arthropoda</taxon>
        <taxon>Hexapoda</taxon>
        <taxon>Insecta</taxon>
        <taxon>Pterygota</taxon>
        <taxon>Neoptera</taxon>
        <taxon>Endopterygota</taxon>
        <taxon>Diptera</taxon>
        <taxon>Nematocera</taxon>
        <taxon>Chironomoidea</taxon>
        <taxon>Chironomidae</taxon>
        <taxon>Clunio</taxon>
    </lineage>
</organism>
<evidence type="ECO:0000313" key="1">
    <source>
        <dbReference type="EMBL" id="CRL07229.1"/>
    </source>
</evidence>
<dbReference type="AlphaFoldDB" id="A0A1J1J499"/>
<protein>
    <submittedName>
        <fullName evidence="1">CLUMA_CG020210, isoform A</fullName>
    </submittedName>
</protein>
<proteinExistence type="predicted"/>
<name>A0A1J1J499_9DIPT</name>
<gene>
    <name evidence="1" type="ORF">CLUMA_CG020210</name>
</gene>
<reference evidence="1 2" key="1">
    <citation type="submission" date="2015-04" db="EMBL/GenBank/DDBJ databases">
        <authorList>
            <person name="Syromyatnikov M.Y."/>
            <person name="Popov V.N."/>
        </authorList>
    </citation>
    <scope>NUCLEOTIDE SEQUENCE [LARGE SCALE GENOMIC DNA]</scope>
</reference>
<sequence>MQPKCVNCCLCISLRSTSTSNYCVQRKNMKLLNVLNIYNVRPYLLNKMRNKINRTFAYA</sequence>
<dbReference type="EMBL" id="CVRI01000070">
    <property type="protein sequence ID" value="CRL07229.1"/>
    <property type="molecule type" value="Genomic_DNA"/>
</dbReference>
<dbReference type="Proteomes" id="UP000183832">
    <property type="component" value="Unassembled WGS sequence"/>
</dbReference>
<keyword evidence="2" id="KW-1185">Reference proteome</keyword>